<accession>A0ACB9TB58</accession>
<gene>
    <name evidence="1" type="ORF">MML48_4g00010929</name>
</gene>
<protein>
    <submittedName>
        <fullName evidence="1">Uncharacterized protein</fullName>
    </submittedName>
</protein>
<comment type="caution">
    <text evidence="1">The sequence shown here is derived from an EMBL/GenBank/DDBJ whole genome shotgun (WGS) entry which is preliminary data.</text>
</comment>
<evidence type="ECO:0000313" key="2">
    <source>
        <dbReference type="Proteomes" id="UP001056778"/>
    </source>
</evidence>
<dbReference type="Proteomes" id="UP001056778">
    <property type="component" value="Chromosome 4"/>
</dbReference>
<dbReference type="EMBL" id="CM043018">
    <property type="protein sequence ID" value="KAI4464013.1"/>
    <property type="molecule type" value="Genomic_DNA"/>
</dbReference>
<sequence length="560" mass="63680">MGTNQSKKEEEIIIAQAGNSGGTTGLNQITLGLWEECTYGIRREITRSQELYNISVNNIETIIEQVRKILDDKLNININMAEDFCLKTAGSLLPSMDGTEETTKKLIDSIRLYADLLKTDHMKYLINYVLKTRLSENAKVRLNSKYDSIDLLLKDLRDNFVTVKSASTLSYQLHQAHQLNKSLDEFGSEVEQLLSNLTLAQANGNDEALQTLRPVNEQIAISSFCNGLKNHELRTIVKARNYIEILTKTTVDINSFNQSYAAQNNRSNNRNYRFHRSHHHNSGNFRNNNNQNSANTHRTMTKKCRGMWANWTQDMMEEALTLLRRGKSQRYVENKCGIPRRTFRNHMKTGDVQRKLGKKPILNPARAAKLNSYIVRDYFQKLNSILEKYSLKHHPSKIYNMDEKGCRLTLHHQQTVIAKKGNKRVHLVAPEHAENCTIVACANALGNSIPPMILFKGQRLKPTFGNGLPPGSRVAMSPKGSMTTSLFIEWLSHFSSFIQPPVLLIFDGAASHLDLIIVDTAERLGIHLLCLPSNTAHALQPLDKSFFRAFEHHWDEEIGK</sequence>
<organism evidence="1 2">
    <name type="scientific">Holotrichia oblita</name>
    <name type="common">Chafer beetle</name>
    <dbReference type="NCBI Taxonomy" id="644536"/>
    <lineage>
        <taxon>Eukaryota</taxon>
        <taxon>Metazoa</taxon>
        <taxon>Ecdysozoa</taxon>
        <taxon>Arthropoda</taxon>
        <taxon>Hexapoda</taxon>
        <taxon>Insecta</taxon>
        <taxon>Pterygota</taxon>
        <taxon>Neoptera</taxon>
        <taxon>Endopterygota</taxon>
        <taxon>Coleoptera</taxon>
        <taxon>Polyphaga</taxon>
        <taxon>Scarabaeiformia</taxon>
        <taxon>Scarabaeidae</taxon>
        <taxon>Melolonthinae</taxon>
        <taxon>Holotrichia</taxon>
    </lineage>
</organism>
<reference evidence="1" key="1">
    <citation type="submission" date="2022-04" db="EMBL/GenBank/DDBJ databases">
        <title>Chromosome-scale genome assembly of Holotrichia oblita Faldermann.</title>
        <authorList>
            <person name="Rongchong L."/>
        </authorList>
    </citation>
    <scope>NUCLEOTIDE SEQUENCE</scope>
    <source>
        <strain evidence="1">81SQS9</strain>
    </source>
</reference>
<name>A0ACB9TB58_HOLOL</name>
<proteinExistence type="predicted"/>
<evidence type="ECO:0000313" key="1">
    <source>
        <dbReference type="EMBL" id="KAI4464013.1"/>
    </source>
</evidence>
<keyword evidence="2" id="KW-1185">Reference proteome</keyword>